<dbReference type="Gene3D" id="3.40.630.10">
    <property type="entry name" value="Zn peptidases"/>
    <property type="match status" value="1"/>
</dbReference>
<dbReference type="Pfam" id="PF01546">
    <property type="entry name" value="Peptidase_M20"/>
    <property type="match status" value="1"/>
</dbReference>
<keyword evidence="6" id="KW-1185">Reference proteome</keyword>
<dbReference type="SUPFAM" id="SSF55031">
    <property type="entry name" value="Bacterial exopeptidase dimerisation domain"/>
    <property type="match status" value="1"/>
</dbReference>
<comment type="caution">
    <text evidence="5">The sequence shown here is derived from an EMBL/GenBank/DDBJ whole genome shotgun (WGS) entry which is preliminary data.</text>
</comment>
<dbReference type="AlphaFoldDB" id="A0A4R8M4G7"/>
<dbReference type="NCBIfam" id="NF006771">
    <property type="entry name" value="PRK09290.1-5"/>
    <property type="match status" value="1"/>
</dbReference>
<dbReference type="RefSeq" id="WP_208321132.1">
    <property type="nucleotide sequence ID" value="NZ_SORI01000009.1"/>
</dbReference>
<dbReference type="SUPFAM" id="SSF53187">
    <property type="entry name" value="Zn-dependent exopeptidases"/>
    <property type="match status" value="1"/>
</dbReference>
<evidence type="ECO:0000313" key="6">
    <source>
        <dbReference type="Proteomes" id="UP000295066"/>
    </source>
</evidence>
<keyword evidence="3" id="KW-0862">Zinc</keyword>
<accession>A0A4R8M4G7</accession>
<dbReference type="CDD" id="cd03884">
    <property type="entry name" value="M20_bAS"/>
    <property type="match status" value="1"/>
</dbReference>
<dbReference type="Gene3D" id="3.30.70.360">
    <property type="match status" value="1"/>
</dbReference>
<dbReference type="InterPro" id="IPR011650">
    <property type="entry name" value="Peptidase_M20_dimer"/>
</dbReference>
<evidence type="ECO:0000256" key="1">
    <source>
        <dbReference type="ARBA" id="ARBA00006153"/>
    </source>
</evidence>
<dbReference type="InterPro" id="IPR010158">
    <property type="entry name" value="Amidase_Cbmase"/>
</dbReference>
<sequence>MLEAKTERIRKDIETMAGFTATPGKGMTRFSFSKEDRMTRDYIASEMKGAGLTVFEDAAGNLFGRREGTVPGAPAVMIGSHFDSVKNGGAFDGPAGVVMGLEIARVLQENGIAAEHPLEFAALVEEEGARFGGGLYGSRAMTGKVTREALDTFKDRDGVSAAEAMKAFGFDPDKIGEAVRPKGSLKAFIEMHIEQGPILESGGTDLGLVKTIVGISQREVEILGRPDHAGTTPMDMRCNALTAAAEAVLFLDRAAKEAAGGTVGTVGRMEVFPGGANIVPGRVFFTIDVRSVYMEKLEQVTGSFAAFLKELEKKHGVTISVTDKLTVRPVEMSAEILGLFEAEAAKRSYTSKVMQSGAGHDAMIMASAADVGLVFVPSKGGRSHCPEEWTDYGQIKKGVDVVLGAVLSLAKTAV</sequence>
<feature type="binding site" evidence="3">
    <location>
        <position position="92"/>
    </location>
    <ligand>
        <name>Zn(2+)</name>
        <dbReference type="ChEBI" id="CHEBI:29105"/>
        <label>1</label>
    </ligand>
</feature>
<dbReference type="PANTHER" id="PTHR32494">
    <property type="entry name" value="ALLANTOATE DEIMINASE-RELATED"/>
    <property type="match status" value="1"/>
</dbReference>
<dbReference type="PANTHER" id="PTHR32494:SF5">
    <property type="entry name" value="ALLANTOATE AMIDOHYDROLASE"/>
    <property type="match status" value="1"/>
</dbReference>
<feature type="domain" description="Peptidase M20 dimerisation" evidence="4">
    <location>
        <begin position="214"/>
        <end position="314"/>
    </location>
</feature>
<reference evidence="5 6" key="1">
    <citation type="submission" date="2019-03" db="EMBL/GenBank/DDBJ databases">
        <title>Genomic Encyclopedia of Type Strains, Phase IV (KMG-IV): sequencing the most valuable type-strain genomes for metagenomic binning, comparative biology and taxonomic classification.</title>
        <authorList>
            <person name="Goeker M."/>
        </authorList>
    </citation>
    <scope>NUCLEOTIDE SEQUENCE [LARGE SCALE GENOMIC DNA]</scope>
    <source>
        <strain evidence="5 6">DSM 25964</strain>
    </source>
</reference>
<proteinExistence type="inferred from homology"/>
<dbReference type="InterPro" id="IPR036264">
    <property type="entry name" value="Bact_exopeptidase_dim_dom"/>
</dbReference>
<organism evidence="5 6">
    <name type="scientific">Aminivibrio pyruvatiphilus</name>
    <dbReference type="NCBI Taxonomy" id="1005740"/>
    <lineage>
        <taxon>Bacteria</taxon>
        <taxon>Thermotogati</taxon>
        <taxon>Synergistota</taxon>
        <taxon>Synergistia</taxon>
        <taxon>Synergistales</taxon>
        <taxon>Aminobacteriaceae</taxon>
        <taxon>Aminivibrio</taxon>
    </lineage>
</organism>
<evidence type="ECO:0000313" key="5">
    <source>
        <dbReference type="EMBL" id="TDY60163.1"/>
    </source>
</evidence>
<protein>
    <submittedName>
        <fullName evidence="5">Allantoate deiminase</fullName>
    </submittedName>
</protein>
<dbReference type="GO" id="GO:0046872">
    <property type="term" value="F:metal ion binding"/>
    <property type="evidence" value="ECO:0007669"/>
    <property type="project" value="UniProtKB-KW"/>
</dbReference>
<evidence type="ECO:0000256" key="2">
    <source>
        <dbReference type="ARBA" id="ARBA00022801"/>
    </source>
</evidence>
<comment type="similarity">
    <text evidence="1">Belongs to the peptidase M20 family.</text>
</comment>
<keyword evidence="3" id="KW-0479">Metal-binding</keyword>
<dbReference type="EMBL" id="SORI01000009">
    <property type="protein sequence ID" value="TDY60163.1"/>
    <property type="molecule type" value="Genomic_DNA"/>
</dbReference>
<feature type="binding site" evidence="3">
    <location>
        <position position="127"/>
    </location>
    <ligand>
        <name>Zn(2+)</name>
        <dbReference type="ChEBI" id="CHEBI:29105"/>
        <label>2</label>
    </ligand>
</feature>
<feature type="binding site" evidence="3">
    <location>
        <position position="81"/>
    </location>
    <ligand>
        <name>Zn(2+)</name>
        <dbReference type="ChEBI" id="CHEBI:29105"/>
        <label>1</label>
    </ligand>
</feature>
<dbReference type="Pfam" id="PF07687">
    <property type="entry name" value="M20_dimer"/>
    <property type="match status" value="1"/>
</dbReference>
<dbReference type="GO" id="GO:0016813">
    <property type="term" value="F:hydrolase activity, acting on carbon-nitrogen (but not peptide) bonds, in linear amidines"/>
    <property type="evidence" value="ECO:0007669"/>
    <property type="project" value="InterPro"/>
</dbReference>
<comment type="cofactor">
    <cofactor evidence="3">
        <name>Zn(2+)</name>
        <dbReference type="ChEBI" id="CHEBI:29105"/>
    </cofactor>
    <text evidence="3">Binds 2 Zn(2+) ions per subunit.</text>
</comment>
<evidence type="ECO:0000256" key="3">
    <source>
        <dbReference type="PIRSR" id="PIRSR001235-1"/>
    </source>
</evidence>
<dbReference type="InterPro" id="IPR002933">
    <property type="entry name" value="Peptidase_M20"/>
</dbReference>
<name>A0A4R8M4G7_9BACT</name>
<feature type="binding site" evidence="3">
    <location>
        <position position="384"/>
    </location>
    <ligand>
        <name>Zn(2+)</name>
        <dbReference type="ChEBI" id="CHEBI:29105"/>
        <label>2</label>
    </ligand>
</feature>
<gene>
    <name evidence="5" type="ORF">C8D99_10917</name>
</gene>
<feature type="binding site" evidence="3">
    <location>
        <position position="192"/>
    </location>
    <ligand>
        <name>Zn(2+)</name>
        <dbReference type="ChEBI" id="CHEBI:29105"/>
        <label>1</label>
    </ligand>
</feature>
<evidence type="ECO:0000259" key="4">
    <source>
        <dbReference type="Pfam" id="PF07687"/>
    </source>
</evidence>
<feature type="binding site" evidence="3">
    <location>
        <position position="92"/>
    </location>
    <ligand>
        <name>Zn(2+)</name>
        <dbReference type="ChEBI" id="CHEBI:29105"/>
        <label>2</label>
    </ligand>
</feature>
<dbReference type="PIRSF" id="PIRSF001235">
    <property type="entry name" value="Amidase_carbamoylase"/>
    <property type="match status" value="1"/>
</dbReference>
<dbReference type="NCBIfam" id="TIGR01879">
    <property type="entry name" value="hydantase"/>
    <property type="match status" value="1"/>
</dbReference>
<keyword evidence="2" id="KW-0378">Hydrolase</keyword>
<dbReference type="Proteomes" id="UP000295066">
    <property type="component" value="Unassembled WGS sequence"/>
</dbReference>